<proteinExistence type="predicted"/>
<gene>
    <name evidence="1" type="ORF">ENL96_01395</name>
</gene>
<comment type="caution">
    <text evidence="1">The sequence shown here is derived from an EMBL/GenBank/DDBJ whole genome shotgun (WGS) entry which is preliminary data.</text>
</comment>
<name>A0A7C5UUQ0_UNCC3</name>
<dbReference type="InterPro" id="IPR023168">
    <property type="entry name" value="GatB_Yqey_C_2"/>
</dbReference>
<dbReference type="PANTHER" id="PTHR28055">
    <property type="entry name" value="ALTERED INHERITANCE OF MITOCHONDRIA PROTEIN 41, MITOCHONDRIAL"/>
    <property type="match status" value="1"/>
</dbReference>
<reference evidence="1" key="1">
    <citation type="journal article" date="2020" name="mSystems">
        <title>Genome- and Community-Level Interaction Insights into Carbon Utilization and Element Cycling Functions of Hydrothermarchaeota in Hydrothermal Sediment.</title>
        <authorList>
            <person name="Zhou Z."/>
            <person name="Liu Y."/>
            <person name="Xu W."/>
            <person name="Pan J."/>
            <person name="Luo Z.H."/>
            <person name="Li M."/>
        </authorList>
    </citation>
    <scope>NUCLEOTIDE SEQUENCE [LARGE SCALE GENOMIC DNA]</scope>
    <source>
        <strain evidence="1">SpSt-1042</strain>
    </source>
</reference>
<dbReference type="Gene3D" id="1.10.10.410">
    <property type="match status" value="1"/>
</dbReference>
<sequence length="158" mass="17975">MAKIIYYPMKLLEKIKKELISALKARDKLKAGVLKVLLAEIKNKEISKRPLCLEESDIKDVIAKEIKDREEGIRIYKGANILDRVERLEKEISILRVFLPLLSELEISNLIEEGIAALHASSESDMGKVLGFVMKRARGQIDSDIVKELILNKVKDLH</sequence>
<dbReference type="InterPro" id="IPR042184">
    <property type="entry name" value="YqeY/Aim41_N"/>
</dbReference>
<dbReference type="Gene3D" id="1.10.1510.10">
    <property type="entry name" value="Uncharacterised protein YqeY/AIM41 PF09424, N-terminal domain"/>
    <property type="match status" value="1"/>
</dbReference>
<dbReference type="AlphaFoldDB" id="A0A7C5UUQ0"/>
<dbReference type="EMBL" id="DRVY01000043">
    <property type="protein sequence ID" value="HHR92150.1"/>
    <property type="molecule type" value="Genomic_DNA"/>
</dbReference>
<organism evidence="1">
    <name type="scientific">candidate division CPR3 bacterium</name>
    <dbReference type="NCBI Taxonomy" id="2268181"/>
    <lineage>
        <taxon>Bacteria</taxon>
        <taxon>Bacteria division CPR3</taxon>
    </lineage>
</organism>
<dbReference type="Pfam" id="PF09424">
    <property type="entry name" value="YqeY"/>
    <property type="match status" value="1"/>
</dbReference>
<accession>A0A7C5UUQ0</accession>
<dbReference type="SUPFAM" id="SSF89095">
    <property type="entry name" value="GatB/YqeY motif"/>
    <property type="match status" value="1"/>
</dbReference>
<dbReference type="InterPro" id="IPR019004">
    <property type="entry name" value="YqeY/Aim41"/>
</dbReference>
<protein>
    <submittedName>
        <fullName evidence="1">GatB/YqeY domain-containing protein</fullName>
    </submittedName>
</protein>
<dbReference type="GO" id="GO:0016884">
    <property type="term" value="F:carbon-nitrogen ligase activity, with glutamine as amido-N-donor"/>
    <property type="evidence" value="ECO:0007669"/>
    <property type="project" value="InterPro"/>
</dbReference>
<evidence type="ECO:0000313" key="1">
    <source>
        <dbReference type="EMBL" id="HHR92150.1"/>
    </source>
</evidence>
<dbReference type="PANTHER" id="PTHR28055:SF1">
    <property type="entry name" value="ALTERED INHERITANCE OF MITOCHONDRIA PROTEIN 41, MITOCHONDRIAL"/>
    <property type="match status" value="1"/>
</dbReference>
<dbReference type="InterPro" id="IPR003789">
    <property type="entry name" value="Asn/Gln_tRNA_amidoTrase-B-like"/>
</dbReference>